<dbReference type="Proteomes" id="UP000510897">
    <property type="component" value="Segment"/>
</dbReference>
<evidence type="ECO:0000313" key="1">
    <source>
        <dbReference type="EMBL" id="QLF86156.1"/>
    </source>
</evidence>
<proteinExistence type="predicted"/>
<reference evidence="1 2" key="1">
    <citation type="submission" date="2020-06" db="EMBL/GenBank/DDBJ databases">
        <authorList>
            <person name="Puxty R.J."/>
            <person name="Weihe C."/>
            <person name="Marston M.F."/>
            <person name="Martiny J.B.H."/>
        </authorList>
    </citation>
    <scope>NUCLEOTIDE SEQUENCE [LARGE SCALE GENOMIC DNA]</scope>
    <source>
        <strain evidence="1">0809CC03</strain>
    </source>
</reference>
<protein>
    <submittedName>
        <fullName evidence="1">Uncharacterized protein</fullName>
    </submittedName>
</protein>
<name>A0A7D5FT41_9CAUD</name>
<evidence type="ECO:0000313" key="2">
    <source>
        <dbReference type="Proteomes" id="UP000510897"/>
    </source>
</evidence>
<dbReference type="EMBL" id="MT586120">
    <property type="protein sequence ID" value="QLF86156.1"/>
    <property type="molecule type" value="Genomic_DNA"/>
</dbReference>
<sequence>MIRTQITVEIKRSEWECYIDTPDSVIETINNYFAFVLQSRDTALEAQAEIFKFMCMFSEFGFYDSEPRQCATDTINDFFGASLSRWDS</sequence>
<reference evidence="1 2" key="2">
    <citation type="submission" date="2020-07" db="EMBL/GenBank/DDBJ databases">
        <title>Signatures of coevolution in a cyanophage population.</title>
        <authorList>
            <person name="Abebe J."/>
        </authorList>
    </citation>
    <scope>NUCLEOTIDE SEQUENCE [LARGE SCALE GENOMIC DNA]</scope>
    <source>
        <strain evidence="1">0809CC03</strain>
    </source>
</reference>
<gene>
    <name evidence="1" type="ORF">CC030809_00100</name>
</gene>
<accession>A0A7D5FT41</accession>
<organism evidence="1 2">
    <name type="scientific">Synechococcus phage S-CAM7</name>
    <dbReference type="NCBI Taxonomy" id="1883368"/>
    <lineage>
        <taxon>Viruses</taxon>
        <taxon>Duplodnaviria</taxon>
        <taxon>Heunggongvirae</taxon>
        <taxon>Uroviricota</taxon>
        <taxon>Caudoviricetes</taxon>
        <taxon>Pantevenvirales</taxon>
        <taxon>Kyanoviridae</taxon>
        <taxon>Mazuvirus</taxon>
        <taxon>Mazuvirus scam7</taxon>
    </lineage>
</organism>